<evidence type="ECO:0000313" key="2">
    <source>
        <dbReference type="EMBL" id="TXR51415.1"/>
    </source>
</evidence>
<feature type="transmembrane region" description="Helical" evidence="1">
    <location>
        <begin position="455"/>
        <end position="476"/>
    </location>
</feature>
<feature type="transmembrane region" description="Helical" evidence="1">
    <location>
        <begin position="31"/>
        <end position="51"/>
    </location>
</feature>
<feature type="transmembrane region" description="Helical" evidence="1">
    <location>
        <begin position="57"/>
        <end position="74"/>
    </location>
</feature>
<keyword evidence="1" id="KW-0812">Transmembrane</keyword>
<dbReference type="AlphaFoldDB" id="A0A5C8YZW9"/>
<accession>A0A5C8YZW9</accession>
<keyword evidence="3" id="KW-1185">Reference proteome</keyword>
<reference evidence="2 3" key="1">
    <citation type="submission" date="2019-07" db="EMBL/GenBank/DDBJ databases">
        <title>Reinekea sp. strain SSH23 genome sequencing and assembly.</title>
        <authorList>
            <person name="Kim I."/>
        </authorList>
    </citation>
    <scope>NUCLEOTIDE SEQUENCE [LARGE SCALE GENOMIC DNA]</scope>
    <source>
        <strain evidence="2 3">SSH23</strain>
    </source>
</reference>
<proteinExistence type="predicted"/>
<dbReference type="EMBL" id="VKAD01000003">
    <property type="protein sequence ID" value="TXR51415.1"/>
    <property type="molecule type" value="Genomic_DNA"/>
</dbReference>
<keyword evidence="1" id="KW-0472">Membrane</keyword>
<feature type="transmembrane region" description="Helical" evidence="1">
    <location>
        <begin position="194"/>
        <end position="214"/>
    </location>
</feature>
<name>A0A5C8YZW9_9GAMM</name>
<protein>
    <submittedName>
        <fullName evidence="2">Uncharacterized protein</fullName>
    </submittedName>
</protein>
<comment type="caution">
    <text evidence="2">The sequence shown here is derived from an EMBL/GenBank/DDBJ whole genome shotgun (WGS) entry which is preliminary data.</text>
</comment>
<keyword evidence="1" id="KW-1133">Transmembrane helix</keyword>
<evidence type="ECO:0000256" key="1">
    <source>
        <dbReference type="SAM" id="Phobius"/>
    </source>
</evidence>
<dbReference type="RefSeq" id="WP_147714910.1">
    <property type="nucleotide sequence ID" value="NZ_VKAD01000003.1"/>
</dbReference>
<evidence type="ECO:0000313" key="3">
    <source>
        <dbReference type="Proteomes" id="UP000321764"/>
    </source>
</evidence>
<organism evidence="2 3">
    <name type="scientific">Reinekea thalattae</name>
    <dbReference type="NCBI Taxonomy" id="2593301"/>
    <lineage>
        <taxon>Bacteria</taxon>
        <taxon>Pseudomonadati</taxon>
        <taxon>Pseudomonadota</taxon>
        <taxon>Gammaproteobacteria</taxon>
        <taxon>Oceanospirillales</taxon>
        <taxon>Saccharospirillaceae</taxon>
        <taxon>Reinekea</taxon>
    </lineage>
</organism>
<gene>
    <name evidence="2" type="ORF">FME95_12885</name>
</gene>
<dbReference type="Proteomes" id="UP000321764">
    <property type="component" value="Unassembled WGS sequence"/>
</dbReference>
<sequence>MENEISKSILTEAEKSYVLSIQKKLNDTRQLIYGIFLFSELIMAGLMVLFWLDGKGIGQLIAFFGLPLLVFEIFRRVNKYQPKEEVALHKEVKKGLLEVKIIEKLSMRFGPPFYYRREAIDYIDKDLSLIPSTWKNNNFITYNESVKCEGVYIPLNGTLKTHYKSNQIFVVTRLNQYSIETEKAISYKPVKLKFMVLLLLAFILSIPSSVLYIAETNSKYGSISNFAELVIYQPLQYSDINSLIEDGPQLNRRVQISEMDIGYYEKSVSMSKYRTIPGKSVNGLVIELQALQKSWHIKEQEYLTFKKLTRENLNTEMIDKTLPVLSLNPNFRSVLNDIENNLVDSDLQKKLKFYLLYDEYENFNKEIDALFGYEVNTSFRISGLDRYLAIGYMLKEDVLSGEVSERYQKIIDDIHFISTHNKVGAVTRLADPSARYSYDRYLTINVDARYSYPTLGIWLFIGLTLVIIIVTTVVYLPAAYLRYRHYFYQIQSIYAKSGC</sequence>